<dbReference type="PROSITE" id="PS00518">
    <property type="entry name" value="ZF_RING_1"/>
    <property type="match status" value="1"/>
</dbReference>
<dbReference type="PANTHER" id="PTHR47177:SF3">
    <property type="entry name" value="F18C1.6 PROTEIN"/>
    <property type="match status" value="1"/>
</dbReference>
<keyword evidence="2 4" id="KW-0863">Zinc-finger</keyword>
<feature type="compositionally biased region" description="Acidic residues" evidence="5">
    <location>
        <begin position="66"/>
        <end position="75"/>
    </location>
</feature>
<dbReference type="EMBL" id="BTGU01000017">
    <property type="protein sequence ID" value="GMN43981.1"/>
    <property type="molecule type" value="Genomic_DNA"/>
</dbReference>
<dbReference type="InterPro" id="IPR058746">
    <property type="entry name" value="Znf_RING-type_Topors"/>
</dbReference>
<feature type="compositionally biased region" description="Basic residues" evidence="5">
    <location>
        <begin position="79"/>
        <end position="95"/>
    </location>
</feature>
<dbReference type="InterPro" id="IPR019787">
    <property type="entry name" value="Znf_PHD-finger"/>
</dbReference>
<dbReference type="InterPro" id="IPR017907">
    <property type="entry name" value="Znf_RING_CS"/>
</dbReference>
<dbReference type="GO" id="GO:0008270">
    <property type="term" value="F:zinc ion binding"/>
    <property type="evidence" value="ECO:0007669"/>
    <property type="project" value="UniProtKB-KW"/>
</dbReference>
<gene>
    <name evidence="8" type="ORF">TIFTF001_013176</name>
</gene>
<comment type="caution">
    <text evidence="8">The sequence shown here is derived from an EMBL/GenBank/DDBJ whole genome shotgun (WGS) entry which is preliminary data.</text>
</comment>
<feature type="region of interest" description="Disordered" evidence="5">
    <location>
        <begin position="1"/>
        <end position="181"/>
    </location>
</feature>
<dbReference type="PROSITE" id="PS50016">
    <property type="entry name" value="ZF_PHD_2"/>
    <property type="match status" value="1"/>
</dbReference>
<feature type="compositionally biased region" description="Basic residues" evidence="5">
    <location>
        <begin position="1"/>
        <end position="15"/>
    </location>
</feature>
<organism evidence="8 9">
    <name type="scientific">Ficus carica</name>
    <name type="common">Common fig</name>
    <dbReference type="NCBI Taxonomy" id="3494"/>
    <lineage>
        <taxon>Eukaryota</taxon>
        <taxon>Viridiplantae</taxon>
        <taxon>Streptophyta</taxon>
        <taxon>Embryophyta</taxon>
        <taxon>Tracheophyta</taxon>
        <taxon>Spermatophyta</taxon>
        <taxon>Magnoliopsida</taxon>
        <taxon>eudicotyledons</taxon>
        <taxon>Gunneridae</taxon>
        <taxon>Pentapetalae</taxon>
        <taxon>rosids</taxon>
        <taxon>fabids</taxon>
        <taxon>Rosales</taxon>
        <taxon>Moraceae</taxon>
        <taxon>Ficeae</taxon>
        <taxon>Ficus</taxon>
    </lineage>
</organism>
<evidence type="ECO:0000259" key="7">
    <source>
        <dbReference type="PROSITE" id="PS50089"/>
    </source>
</evidence>
<sequence length="759" mass="85745">MVRGRKLSSKRKFKREVRSNDKGSDDSDEDYVVSDEENEVSDFSDEDYRSSVDGHASEESFGSFMEGEEEDEEEEGAAKRVKKVGRSKPKKRSRKFIVEEEEDEEEKEEEEEEEEDEDGDKDEDEEMNEITTKTRSKGPVRGRKRRRKSVASKKSLRKKVKRTRGLRRRVRSDDDDDGDFVDYGLVLREKGEMKRGRKRRRYDVPSDSDFVSSGPSEYEYTISEEEREQVREAREYCRRLKINLRSSSMTNKIPEVVVLPPERKPMGRKGKEKVEEVKAEIVKQVCGICLSEEDKRKVRGTLNCCTHYFCFPCIMEWAKVESRCPLCKQRFNTISKPARNTAGIDLREVVVQVPERDQVYQPSEEELRSYIDPYENVICTECHEGGDDGLMLLCDLCDSSAHTYCVGLGREVPDGNWYCDGCRPGAIGSSSSLAQTRFSDQRTTSNTMSDRPSSIINHFGEGIDLNLVSSQGLGGLSSPRYHFGGFQATSPLPGAGAPTLSGRRLIHRHIQQLLSVNRMGHMADRHEGNSGANFFNDLLNSPLDQARETPRQRASMQEMGVPFHAFFQERLRENTSTAVQNTDFLSPRVSLVRRQTGQDPTTVSADGPSNGSLWPGLAERNSPSNYEQQLRQCNGRPNNVCDKEESDLHTAKEQLHSMIKSHLKNLSRDSNLAQSMLADIARSSTQTILAACELEHKSNEVVAVPVSPPAICGHIELMACSKASLMRGRCSSCFDSYVGEVVKKILDTKLSEQWLSLGL</sequence>
<dbReference type="Pfam" id="PF00628">
    <property type="entry name" value="PHD"/>
    <property type="match status" value="1"/>
</dbReference>
<feature type="compositionally biased region" description="Basic and acidic residues" evidence="5">
    <location>
        <begin position="16"/>
        <end position="25"/>
    </location>
</feature>
<protein>
    <submittedName>
        <fullName evidence="8">Uncharacterized protein</fullName>
    </submittedName>
</protein>
<feature type="domain" description="PHD-type" evidence="6">
    <location>
        <begin position="376"/>
        <end position="425"/>
    </location>
</feature>
<dbReference type="SUPFAM" id="SSF57903">
    <property type="entry name" value="FYVE/PHD zinc finger"/>
    <property type="match status" value="1"/>
</dbReference>
<keyword evidence="3" id="KW-0862">Zinc</keyword>
<dbReference type="PROSITE" id="PS50089">
    <property type="entry name" value="ZF_RING_2"/>
    <property type="match status" value="1"/>
</dbReference>
<feature type="compositionally biased region" description="Basic and acidic residues" evidence="5">
    <location>
        <begin position="46"/>
        <end position="58"/>
    </location>
</feature>
<dbReference type="SMART" id="SM00184">
    <property type="entry name" value="RING"/>
    <property type="match status" value="1"/>
</dbReference>
<feature type="compositionally biased region" description="Basic residues" evidence="5">
    <location>
        <begin position="134"/>
        <end position="170"/>
    </location>
</feature>
<evidence type="ECO:0000313" key="9">
    <source>
        <dbReference type="Proteomes" id="UP001187192"/>
    </source>
</evidence>
<dbReference type="SUPFAM" id="SSF57850">
    <property type="entry name" value="RING/U-box"/>
    <property type="match status" value="1"/>
</dbReference>
<evidence type="ECO:0000256" key="3">
    <source>
        <dbReference type="ARBA" id="ARBA00022833"/>
    </source>
</evidence>
<feature type="compositionally biased region" description="Acidic residues" evidence="5">
    <location>
        <begin position="99"/>
        <end position="128"/>
    </location>
</feature>
<accession>A0AA88AHC4</accession>
<dbReference type="SMART" id="SM00249">
    <property type="entry name" value="PHD"/>
    <property type="match status" value="1"/>
</dbReference>
<evidence type="ECO:0000256" key="2">
    <source>
        <dbReference type="ARBA" id="ARBA00022771"/>
    </source>
</evidence>
<dbReference type="Pfam" id="PF13639">
    <property type="entry name" value="zf-RING_2"/>
    <property type="match status" value="1"/>
</dbReference>
<dbReference type="InterPro" id="IPR013083">
    <property type="entry name" value="Znf_RING/FYVE/PHD"/>
</dbReference>
<feature type="region of interest" description="Disordered" evidence="5">
    <location>
        <begin position="195"/>
        <end position="218"/>
    </location>
</feature>
<dbReference type="Proteomes" id="UP001187192">
    <property type="component" value="Unassembled WGS sequence"/>
</dbReference>
<evidence type="ECO:0000313" key="8">
    <source>
        <dbReference type="EMBL" id="GMN43981.1"/>
    </source>
</evidence>
<dbReference type="AlphaFoldDB" id="A0AA88AHC4"/>
<dbReference type="PANTHER" id="PTHR47177">
    <property type="entry name" value="F18C1.6 PROTEIN"/>
    <property type="match status" value="1"/>
</dbReference>
<reference evidence="8" key="1">
    <citation type="submission" date="2023-07" db="EMBL/GenBank/DDBJ databases">
        <title>draft genome sequence of fig (Ficus carica).</title>
        <authorList>
            <person name="Takahashi T."/>
            <person name="Nishimura K."/>
        </authorList>
    </citation>
    <scope>NUCLEOTIDE SEQUENCE</scope>
</reference>
<proteinExistence type="predicted"/>
<dbReference type="Gene3D" id="3.30.40.10">
    <property type="entry name" value="Zinc/RING finger domain, C3HC4 (zinc finger)"/>
    <property type="match status" value="2"/>
</dbReference>
<keyword evidence="1" id="KW-0479">Metal-binding</keyword>
<evidence type="ECO:0000256" key="1">
    <source>
        <dbReference type="ARBA" id="ARBA00022723"/>
    </source>
</evidence>
<dbReference type="InterPro" id="IPR001841">
    <property type="entry name" value="Znf_RING"/>
</dbReference>
<dbReference type="CDD" id="cd16574">
    <property type="entry name" value="RING-HC_Topors"/>
    <property type="match status" value="1"/>
</dbReference>
<dbReference type="InterPro" id="IPR001965">
    <property type="entry name" value="Znf_PHD"/>
</dbReference>
<evidence type="ECO:0000259" key="6">
    <source>
        <dbReference type="PROSITE" id="PS50016"/>
    </source>
</evidence>
<name>A0AA88AHC4_FICCA</name>
<feature type="domain" description="RING-type" evidence="7">
    <location>
        <begin position="286"/>
        <end position="328"/>
    </location>
</feature>
<dbReference type="InterPro" id="IPR011011">
    <property type="entry name" value="Znf_FYVE_PHD"/>
</dbReference>
<evidence type="ECO:0000256" key="5">
    <source>
        <dbReference type="SAM" id="MobiDB-lite"/>
    </source>
</evidence>
<evidence type="ECO:0000256" key="4">
    <source>
        <dbReference type="PROSITE-ProRule" id="PRU00175"/>
    </source>
</evidence>
<feature type="compositionally biased region" description="Acidic residues" evidence="5">
    <location>
        <begin position="26"/>
        <end position="45"/>
    </location>
</feature>
<keyword evidence="9" id="KW-1185">Reference proteome</keyword>